<dbReference type="PANTHER" id="PTHR43742">
    <property type="entry name" value="TRIMETHYLAMINE-N-OXIDE REDUCTASE"/>
    <property type="match status" value="1"/>
</dbReference>
<evidence type="ECO:0000256" key="8">
    <source>
        <dbReference type="ARBA" id="ARBA00023004"/>
    </source>
</evidence>
<evidence type="ECO:0000256" key="5">
    <source>
        <dbReference type="ARBA" id="ARBA00022723"/>
    </source>
</evidence>
<comment type="cofactor">
    <cofactor evidence="1">
        <name>Mo-bis(molybdopterin guanine dinucleotide)</name>
        <dbReference type="ChEBI" id="CHEBI:60539"/>
    </cofactor>
</comment>
<dbReference type="Gene3D" id="3.40.50.740">
    <property type="match status" value="1"/>
</dbReference>
<dbReference type="Pfam" id="PF04879">
    <property type="entry name" value="Molybdop_Fe4S4"/>
    <property type="match status" value="1"/>
</dbReference>
<keyword evidence="6" id="KW-0732">Signal</keyword>
<dbReference type="InterPro" id="IPR006655">
    <property type="entry name" value="Mopterin_OxRdtase_prok_CS"/>
</dbReference>
<dbReference type="PROSITE" id="PS00490">
    <property type="entry name" value="MOLYBDOPTERIN_PROK_2"/>
    <property type="match status" value="1"/>
</dbReference>
<dbReference type="GO" id="GO:0051539">
    <property type="term" value="F:4 iron, 4 sulfur cluster binding"/>
    <property type="evidence" value="ECO:0007669"/>
    <property type="project" value="UniProtKB-KW"/>
</dbReference>
<feature type="domain" description="4Fe-4S Mo/W bis-MGD-type" evidence="10">
    <location>
        <begin position="39"/>
        <end position="94"/>
    </location>
</feature>
<dbReference type="NCBIfam" id="NF012032">
    <property type="entry name" value="PRK15488.1"/>
    <property type="match status" value="1"/>
</dbReference>
<dbReference type="CDD" id="cd02755">
    <property type="entry name" value="MopB_Thiosulfate-R-like"/>
    <property type="match status" value="1"/>
</dbReference>
<dbReference type="Gene3D" id="3.40.228.10">
    <property type="entry name" value="Dimethylsulfoxide Reductase, domain 2"/>
    <property type="match status" value="1"/>
</dbReference>
<keyword evidence="9" id="KW-0411">Iron-sulfur</keyword>
<dbReference type="KEGG" id="spl:Spea_3188"/>
<dbReference type="Pfam" id="PF00384">
    <property type="entry name" value="Molybdopterin"/>
    <property type="match status" value="1"/>
</dbReference>
<evidence type="ECO:0000256" key="1">
    <source>
        <dbReference type="ARBA" id="ARBA00001942"/>
    </source>
</evidence>
<evidence type="ECO:0000256" key="3">
    <source>
        <dbReference type="ARBA" id="ARBA00022485"/>
    </source>
</evidence>
<keyword evidence="7" id="KW-0560">Oxidoreductase</keyword>
<dbReference type="InterPro" id="IPR006657">
    <property type="entry name" value="MoPterin_dinucl-bd_dom"/>
</dbReference>
<keyword evidence="12" id="KW-1185">Reference proteome</keyword>
<reference evidence="11 12" key="1">
    <citation type="submission" date="2007-10" db="EMBL/GenBank/DDBJ databases">
        <title>Complete sequence of Shewanella pealeana ATCC 700345.</title>
        <authorList>
            <consortium name="US DOE Joint Genome Institute"/>
            <person name="Copeland A."/>
            <person name="Lucas S."/>
            <person name="Lapidus A."/>
            <person name="Barry K."/>
            <person name="Glavina del Rio T."/>
            <person name="Dalin E."/>
            <person name="Tice H."/>
            <person name="Pitluck S."/>
            <person name="Chertkov O."/>
            <person name="Brettin T."/>
            <person name="Bruce D."/>
            <person name="Detter J.C."/>
            <person name="Han C."/>
            <person name="Schmutz J."/>
            <person name="Larimer F."/>
            <person name="Land M."/>
            <person name="Hauser L."/>
            <person name="Kyrpides N."/>
            <person name="Kim E."/>
            <person name="Zhao J.-S.Z."/>
            <person name="Manno D."/>
            <person name="Hawari J."/>
            <person name="Richardson P."/>
        </authorList>
    </citation>
    <scope>NUCLEOTIDE SEQUENCE [LARGE SCALE GENOMIC DNA]</scope>
    <source>
        <strain evidence="12">ATCC 700345 / ANG-SQ1</strain>
    </source>
</reference>
<dbReference type="InterPro" id="IPR006656">
    <property type="entry name" value="Mopterin_OxRdtase"/>
</dbReference>
<evidence type="ECO:0000313" key="11">
    <source>
        <dbReference type="EMBL" id="ABV88504.1"/>
    </source>
</evidence>
<evidence type="ECO:0000256" key="2">
    <source>
        <dbReference type="ARBA" id="ARBA00010312"/>
    </source>
</evidence>
<accession>A8H7G7</accession>
<proteinExistence type="inferred from homology"/>
<keyword evidence="8" id="KW-0408">Iron</keyword>
<comment type="similarity">
    <text evidence="2">Belongs to the prokaryotic molybdopterin-containing oxidoreductase family.</text>
</comment>
<dbReference type="SMART" id="SM00926">
    <property type="entry name" value="Molybdop_Fe4S4"/>
    <property type="match status" value="1"/>
</dbReference>
<dbReference type="eggNOG" id="COG0243">
    <property type="taxonomic scope" value="Bacteria"/>
</dbReference>
<dbReference type="PROSITE" id="PS00932">
    <property type="entry name" value="MOLYBDOPTERIN_PROK_3"/>
    <property type="match status" value="1"/>
</dbReference>
<keyword evidence="5" id="KW-0479">Metal-binding</keyword>
<dbReference type="InterPro" id="IPR006963">
    <property type="entry name" value="Mopterin_OxRdtase_4Fe-4S_dom"/>
</dbReference>
<dbReference type="SUPFAM" id="SSF50692">
    <property type="entry name" value="ADC-like"/>
    <property type="match status" value="1"/>
</dbReference>
<dbReference type="InterPro" id="IPR009010">
    <property type="entry name" value="Asp_de-COase-like_dom_sf"/>
</dbReference>
<evidence type="ECO:0000256" key="7">
    <source>
        <dbReference type="ARBA" id="ARBA00023002"/>
    </source>
</evidence>
<dbReference type="AlphaFoldDB" id="A8H7G7"/>
<keyword evidence="3" id="KW-0004">4Fe-4S</keyword>
<dbReference type="Gene3D" id="2.40.40.20">
    <property type="match status" value="1"/>
</dbReference>
<evidence type="ECO:0000256" key="4">
    <source>
        <dbReference type="ARBA" id="ARBA00022505"/>
    </source>
</evidence>
<dbReference type="CDD" id="cd02778">
    <property type="entry name" value="MopB_CT_Thiosulfate-R-like"/>
    <property type="match status" value="1"/>
</dbReference>
<dbReference type="HOGENOM" id="CLU_000422_13_3_6"/>
<dbReference type="Gene3D" id="3.30.2070.10">
    <property type="entry name" value="Formate dehydrogenase/DMSO reductase"/>
    <property type="match status" value="1"/>
</dbReference>
<sequence length="756" mass="82780">MLSRRDFLAKGSAFCAITVYAPGTLGAQSKILTPATPFIKEINSICEMCSTRCPITVESRLGKLFIRGNLNAKSFGGKVCARGTSGSKLLNDPHRLVKPIKRTGPRGSGQWQEIEWEEAYQLIAVNLNQVRDQYGPEAIAVSSKSGSLSNHAFHFGKAIGTPNIFSHGSTCPISYAVAAKVMFGNELKLDLENSKYILNFGHNLYEGVNMSMTRGLLAAQEKGTVKVVVFEPRLSVMADKADEWHAIKPGTDIAVVLALSHVLIEEQLYDESFVQQYVSGFEDFATSMARYSPEWASEVCGISAGDIRRIARELAAAAPAAIADHGHRCTFTPEEFDLRRGIYAINVLLGNIERKGGVYFAKNSKLYNKLAGEAVAPSLEKIKVEGLPTPVLPRIDLAQAQFKYAAKAGGLYQSIIPAALQQQPYAIKAWVMSRSNPVQTVTDRTQVQKALEAMDFVVACDVYISESAAYADVVLPESTYLERDEDISDYSAKSPAYALRQQATDTIGNTRPSWQIFKEIADAMALGQFFPWQDIADYQQRQVANNPELLPQLRKEGYLSFGIPLLMREPDMVAKFRQHYPNAQPVSERGDYGHQLQFTTPSGKIELSSPSLEKIAPGRSVISYRPVTLKQPGELYFIQGKSALHTNAATQNIPLLYDLQPDNPVWIHPDTAAKLGISDGDSITITSQVGEEQGTAKVTLGIRKDTVFAHMGFGSKNQELTRAFGKGVHCGALLPHATAAITGSNVHTTGVTIRRV</sequence>
<dbReference type="SUPFAM" id="SSF53706">
    <property type="entry name" value="Formate dehydrogenase/DMSO reductase, domains 1-3"/>
    <property type="match status" value="1"/>
</dbReference>
<organism evidence="11 12">
    <name type="scientific">Shewanella pealeana (strain ATCC 700345 / ANG-SQ1)</name>
    <dbReference type="NCBI Taxonomy" id="398579"/>
    <lineage>
        <taxon>Bacteria</taxon>
        <taxon>Pseudomonadati</taxon>
        <taxon>Pseudomonadota</taxon>
        <taxon>Gammaproteobacteria</taxon>
        <taxon>Alteromonadales</taxon>
        <taxon>Shewanellaceae</taxon>
        <taxon>Shewanella</taxon>
    </lineage>
</organism>
<dbReference type="InterPro" id="IPR050612">
    <property type="entry name" value="Prok_Mopterin_Oxidored"/>
</dbReference>
<dbReference type="PROSITE" id="PS51669">
    <property type="entry name" value="4FE4S_MOW_BIS_MGD"/>
    <property type="match status" value="1"/>
</dbReference>
<evidence type="ECO:0000256" key="9">
    <source>
        <dbReference type="ARBA" id="ARBA00023014"/>
    </source>
</evidence>
<gene>
    <name evidence="11" type="ordered locus">Spea_3188</name>
</gene>
<dbReference type="OrthoDB" id="9815647at2"/>
<evidence type="ECO:0000313" key="12">
    <source>
        <dbReference type="Proteomes" id="UP000002608"/>
    </source>
</evidence>
<dbReference type="GO" id="GO:0016491">
    <property type="term" value="F:oxidoreductase activity"/>
    <property type="evidence" value="ECO:0007669"/>
    <property type="project" value="UniProtKB-KW"/>
</dbReference>
<dbReference type="PANTHER" id="PTHR43742:SF9">
    <property type="entry name" value="TETRATHIONATE REDUCTASE SUBUNIT A"/>
    <property type="match status" value="1"/>
</dbReference>
<dbReference type="Proteomes" id="UP000002608">
    <property type="component" value="Chromosome"/>
</dbReference>
<dbReference type="RefSeq" id="WP_012156405.1">
    <property type="nucleotide sequence ID" value="NC_009901.1"/>
</dbReference>
<dbReference type="EMBL" id="CP000851">
    <property type="protein sequence ID" value="ABV88504.1"/>
    <property type="molecule type" value="Genomic_DNA"/>
</dbReference>
<dbReference type="Gene3D" id="2.20.25.90">
    <property type="entry name" value="ADC-like domains"/>
    <property type="match status" value="1"/>
</dbReference>
<evidence type="ECO:0000259" key="10">
    <source>
        <dbReference type="PROSITE" id="PS51669"/>
    </source>
</evidence>
<dbReference type="GO" id="GO:0046872">
    <property type="term" value="F:metal ion binding"/>
    <property type="evidence" value="ECO:0007669"/>
    <property type="project" value="UniProtKB-KW"/>
</dbReference>
<name>A8H7G7_SHEPA</name>
<dbReference type="Pfam" id="PF01568">
    <property type="entry name" value="Molydop_binding"/>
    <property type="match status" value="1"/>
</dbReference>
<keyword evidence="4" id="KW-0500">Molybdenum</keyword>
<dbReference type="STRING" id="398579.Spea_3188"/>
<evidence type="ECO:0000256" key="6">
    <source>
        <dbReference type="ARBA" id="ARBA00022729"/>
    </source>
</evidence>
<dbReference type="GO" id="GO:0043546">
    <property type="term" value="F:molybdopterin cofactor binding"/>
    <property type="evidence" value="ECO:0007669"/>
    <property type="project" value="InterPro"/>
</dbReference>
<protein>
    <submittedName>
        <fullName evidence="11">Molybdopterin oxidoreductase</fullName>
    </submittedName>
</protein>